<dbReference type="InParanoid" id="A0A3N4LZD4"/>
<reference evidence="2 3" key="1">
    <citation type="journal article" date="2018" name="Nat. Ecol. Evol.">
        <title>Pezizomycetes genomes reveal the molecular basis of ectomycorrhizal truffle lifestyle.</title>
        <authorList>
            <person name="Murat C."/>
            <person name="Payen T."/>
            <person name="Noel B."/>
            <person name="Kuo A."/>
            <person name="Morin E."/>
            <person name="Chen J."/>
            <person name="Kohler A."/>
            <person name="Krizsan K."/>
            <person name="Balestrini R."/>
            <person name="Da Silva C."/>
            <person name="Montanini B."/>
            <person name="Hainaut M."/>
            <person name="Levati E."/>
            <person name="Barry K.W."/>
            <person name="Belfiori B."/>
            <person name="Cichocki N."/>
            <person name="Clum A."/>
            <person name="Dockter R.B."/>
            <person name="Fauchery L."/>
            <person name="Guy J."/>
            <person name="Iotti M."/>
            <person name="Le Tacon F."/>
            <person name="Lindquist E.A."/>
            <person name="Lipzen A."/>
            <person name="Malagnac F."/>
            <person name="Mello A."/>
            <person name="Molinier V."/>
            <person name="Miyauchi S."/>
            <person name="Poulain J."/>
            <person name="Riccioni C."/>
            <person name="Rubini A."/>
            <person name="Sitrit Y."/>
            <person name="Splivallo R."/>
            <person name="Traeger S."/>
            <person name="Wang M."/>
            <person name="Zifcakova L."/>
            <person name="Wipf D."/>
            <person name="Zambonelli A."/>
            <person name="Paolocci F."/>
            <person name="Nowrousian M."/>
            <person name="Ottonello S."/>
            <person name="Baldrian P."/>
            <person name="Spatafora J.W."/>
            <person name="Henrissat B."/>
            <person name="Nagy L.G."/>
            <person name="Aury J.M."/>
            <person name="Wincker P."/>
            <person name="Grigoriev I.V."/>
            <person name="Bonfante P."/>
            <person name="Martin F.M."/>
        </authorList>
    </citation>
    <scope>NUCLEOTIDE SEQUENCE [LARGE SCALE GENOMIC DNA]</scope>
    <source>
        <strain evidence="2 3">ATCC MYA-4762</strain>
    </source>
</reference>
<feature type="compositionally biased region" description="Basic residues" evidence="1">
    <location>
        <begin position="1"/>
        <end position="12"/>
    </location>
</feature>
<dbReference type="EMBL" id="ML121529">
    <property type="protein sequence ID" value="RPB28160.1"/>
    <property type="molecule type" value="Genomic_DNA"/>
</dbReference>
<dbReference type="OrthoDB" id="5379138at2759"/>
<organism evidence="2 3">
    <name type="scientific">Terfezia boudieri ATCC MYA-4762</name>
    <dbReference type="NCBI Taxonomy" id="1051890"/>
    <lineage>
        <taxon>Eukaryota</taxon>
        <taxon>Fungi</taxon>
        <taxon>Dikarya</taxon>
        <taxon>Ascomycota</taxon>
        <taxon>Pezizomycotina</taxon>
        <taxon>Pezizomycetes</taxon>
        <taxon>Pezizales</taxon>
        <taxon>Pezizaceae</taxon>
        <taxon>Terfezia</taxon>
    </lineage>
</organism>
<keyword evidence="3" id="KW-1185">Reference proteome</keyword>
<accession>A0A3N4LZD4</accession>
<feature type="region of interest" description="Disordered" evidence="1">
    <location>
        <begin position="574"/>
        <end position="664"/>
    </location>
</feature>
<feature type="compositionally biased region" description="Basic and acidic residues" evidence="1">
    <location>
        <begin position="139"/>
        <end position="152"/>
    </location>
</feature>
<evidence type="ECO:0000313" key="2">
    <source>
        <dbReference type="EMBL" id="RPB28160.1"/>
    </source>
</evidence>
<proteinExistence type="predicted"/>
<feature type="compositionally biased region" description="Basic and acidic residues" evidence="1">
    <location>
        <begin position="626"/>
        <end position="644"/>
    </location>
</feature>
<sequence length="696" mass="77213">MPRTRRYPRKRISSSPEVQDPDIEFIPAGALIASSQPGPARRASKTPLKTPLKRKPASEVPGTPSKRRYRSSSAGPKDDGDLPSNPKSTSQTKKNQKQEDAHASNEWVIPFSESGVMVGEDQILADAESSNGGGQGDSDAEREKEYERDQQYRWELKRRASERRDLEFKGGGKVQTSLRTYATRDVRRAIPTPQALLKKRDPMWDDSTRTIEINDDDDSEGEDLEQDVELQEAFRRSLRDTHGGPPRYRQLVPENSKAEPVTKPQHPWLPEPDQVPTIGKSDSLSLLKISLEIVDVPLHSAAPKAKVMTVRFPFSLVGKNDLLHCVSTHGTSILFVWSKGVAHGTQNSAIDLENLHLNSSRRLPEAGQIYLGGEGMGKIEIPEGYNIMRTTENIKCCDTGSGFSMREYLIGISREREQKKGEGAWVVVRVGIVSVKRVTHRSLMPPLIPRKVNGGRLAISPMSLKEEGSVVKPVNLFDAKTVRLSDLELQKAKPEAEVEMPRNYKSLGEVIAEEEEIADGEELRCPSERIRKREELAKDGSLGVGYDNGLEEGRETPVKKFKINPKEKRVIDRERKEGRTIPPKDQFTGPNGVDSEGKHGTAVLGRHPKVVIPAKGKMQEGLNVEEEVKEKQKEKEQERGETGRAGKLTTSAQKVHPPSLGRVRGGTCVKVMADVTLDGEDAFSIEGGDLYVPEIA</sequence>
<protein>
    <submittedName>
        <fullName evidence="2">Uncharacterized protein</fullName>
    </submittedName>
</protein>
<evidence type="ECO:0000256" key="1">
    <source>
        <dbReference type="SAM" id="MobiDB-lite"/>
    </source>
</evidence>
<dbReference type="Proteomes" id="UP000267821">
    <property type="component" value="Unassembled WGS sequence"/>
</dbReference>
<name>A0A3N4LZD4_9PEZI</name>
<evidence type="ECO:0000313" key="3">
    <source>
        <dbReference type="Proteomes" id="UP000267821"/>
    </source>
</evidence>
<dbReference type="AlphaFoldDB" id="A0A3N4LZD4"/>
<feature type="region of interest" description="Disordered" evidence="1">
    <location>
        <begin position="1"/>
        <end position="152"/>
    </location>
</feature>
<gene>
    <name evidence="2" type="ORF">L211DRAFT_833149</name>
</gene>
<feature type="region of interest" description="Disordered" evidence="1">
    <location>
        <begin position="239"/>
        <end position="274"/>
    </location>
</feature>